<reference evidence="8 9" key="1">
    <citation type="journal article" date="2018" name="Mol. Biol. Evol.">
        <title>Analysis of the draft genome of the red seaweed Gracilariopsis chorda provides insights into genome size evolution in Rhodophyta.</title>
        <authorList>
            <person name="Lee J."/>
            <person name="Yang E.C."/>
            <person name="Graf L."/>
            <person name="Yang J.H."/>
            <person name="Qiu H."/>
            <person name="Zel Zion U."/>
            <person name="Chan C.X."/>
            <person name="Stephens T.G."/>
            <person name="Weber A.P.M."/>
            <person name="Boo G.H."/>
            <person name="Boo S.M."/>
            <person name="Kim K.M."/>
            <person name="Shin Y."/>
            <person name="Jung M."/>
            <person name="Lee S.J."/>
            <person name="Yim H.S."/>
            <person name="Lee J.H."/>
            <person name="Bhattacharya D."/>
            <person name="Yoon H.S."/>
        </authorList>
    </citation>
    <scope>NUCLEOTIDE SEQUENCE [LARGE SCALE GENOMIC DNA]</scope>
    <source>
        <strain evidence="8 9">SKKU-2015</strain>
        <tissue evidence="8">Whole body</tissue>
    </source>
</reference>
<feature type="domain" description="CBM20" evidence="7">
    <location>
        <begin position="204"/>
        <end position="325"/>
    </location>
</feature>
<feature type="compositionally biased region" description="Polar residues" evidence="5">
    <location>
        <begin position="1235"/>
        <end position="1266"/>
    </location>
</feature>
<dbReference type="PANTHER" id="PTHR47972:SF28">
    <property type="entry name" value="KINESIN-LIKE PROTEIN KLP-3"/>
    <property type="match status" value="1"/>
</dbReference>
<feature type="region of interest" description="Disordered" evidence="5">
    <location>
        <begin position="186"/>
        <end position="206"/>
    </location>
</feature>
<feature type="binding site" evidence="3">
    <location>
        <begin position="751"/>
        <end position="758"/>
    </location>
    <ligand>
        <name>ATP</name>
        <dbReference type="ChEBI" id="CHEBI:30616"/>
    </ligand>
</feature>
<evidence type="ECO:0000259" key="7">
    <source>
        <dbReference type="PROSITE" id="PS51166"/>
    </source>
</evidence>
<dbReference type="InterPro" id="IPR027640">
    <property type="entry name" value="Kinesin-like_fam"/>
</dbReference>
<evidence type="ECO:0000259" key="6">
    <source>
        <dbReference type="PROSITE" id="PS50067"/>
    </source>
</evidence>
<dbReference type="SMART" id="SM00129">
    <property type="entry name" value="KISc"/>
    <property type="match status" value="1"/>
</dbReference>
<dbReference type="Pfam" id="PF00225">
    <property type="entry name" value="Kinesin"/>
    <property type="match status" value="1"/>
</dbReference>
<feature type="compositionally biased region" description="Polar residues" evidence="5">
    <location>
        <begin position="1157"/>
        <end position="1166"/>
    </location>
</feature>
<dbReference type="PRINTS" id="PR00380">
    <property type="entry name" value="KINESINHEAVY"/>
</dbReference>
<evidence type="ECO:0000256" key="5">
    <source>
        <dbReference type="SAM" id="MobiDB-lite"/>
    </source>
</evidence>
<feature type="region of interest" description="Disordered" evidence="5">
    <location>
        <begin position="485"/>
        <end position="545"/>
    </location>
</feature>
<evidence type="ECO:0000256" key="1">
    <source>
        <dbReference type="ARBA" id="ARBA00022741"/>
    </source>
</evidence>
<feature type="compositionally biased region" description="Low complexity" evidence="5">
    <location>
        <begin position="1274"/>
        <end position="1302"/>
    </location>
</feature>
<evidence type="ECO:0000256" key="3">
    <source>
        <dbReference type="PROSITE-ProRule" id="PRU00283"/>
    </source>
</evidence>
<feature type="region of interest" description="Disordered" evidence="5">
    <location>
        <begin position="1146"/>
        <end position="1357"/>
    </location>
</feature>
<feature type="region of interest" description="Disordered" evidence="5">
    <location>
        <begin position="413"/>
        <end position="453"/>
    </location>
</feature>
<dbReference type="InterPro" id="IPR027417">
    <property type="entry name" value="P-loop_NTPase"/>
</dbReference>
<dbReference type="STRING" id="448386.A0A2V3IYN9"/>
<dbReference type="SMART" id="SM01065">
    <property type="entry name" value="CBM_2"/>
    <property type="match status" value="1"/>
</dbReference>
<dbReference type="InterPro" id="IPR001752">
    <property type="entry name" value="Kinesin_motor_dom"/>
</dbReference>
<dbReference type="EMBL" id="NBIV01000041">
    <property type="protein sequence ID" value="PXF46250.1"/>
    <property type="molecule type" value="Genomic_DNA"/>
</dbReference>
<comment type="caution">
    <text evidence="8">The sequence shown here is derived from an EMBL/GenBank/DDBJ whole genome shotgun (WGS) entry which is preliminary data.</text>
</comment>
<accession>A0A2V3IYN9</accession>
<keyword evidence="3" id="KW-0505">Motor protein</keyword>
<protein>
    <submittedName>
        <fullName evidence="8">Kinesin-like protein KIN-14R</fullName>
    </submittedName>
</protein>
<feature type="coiled-coil region" evidence="4">
    <location>
        <begin position="1084"/>
        <end position="1139"/>
    </location>
</feature>
<feature type="compositionally biased region" description="Low complexity" evidence="5">
    <location>
        <begin position="330"/>
        <end position="354"/>
    </location>
</feature>
<comment type="similarity">
    <text evidence="3">Belongs to the TRAFAC class myosin-kinesin ATPase superfamily. Kinesin family.</text>
</comment>
<dbReference type="PANTHER" id="PTHR47972">
    <property type="entry name" value="KINESIN-LIKE PROTEIN KLP-3"/>
    <property type="match status" value="1"/>
</dbReference>
<dbReference type="SUPFAM" id="SSF49723">
    <property type="entry name" value="Lipase/lipooxygenase domain (PLAT/LH2 domain)"/>
    <property type="match status" value="1"/>
</dbReference>
<dbReference type="PROSITE" id="PS00411">
    <property type="entry name" value="KINESIN_MOTOR_1"/>
    <property type="match status" value="1"/>
</dbReference>
<evidence type="ECO:0000313" key="9">
    <source>
        <dbReference type="Proteomes" id="UP000247409"/>
    </source>
</evidence>
<dbReference type="GO" id="GO:0015630">
    <property type="term" value="C:microtubule cytoskeleton"/>
    <property type="evidence" value="ECO:0007669"/>
    <property type="project" value="TreeGrafter"/>
</dbReference>
<keyword evidence="1 3" id="KW-0547">Nucleotide-binding</keyword>
<dbReference type="PROSITE" id="PS51166">
    <property type="entry name" value="CBM20"/>
    <property type="match status" value="1"/>
</dbReference>
<feature type="compositionally biased region" description="Polar residues" evidence="5">
    <location>
        <begin position="414"/>
        <end position="442"/>
    </location>
</feature>
<dbReference type="Gene3D" id="3.40.850.10">
    <property type="entry name" value="Kinesin motor domain"/>
    <property type="match status" value="1"/>
</dbReference>
<dbReference type="InterPro" id="IPR019821">
    <property type="entry name" value="Kinesin_motor_CS"/>
</dbReference>
<feature type="coiled-coil region" evidence="4">
    <location>
        <begin position="549"/>
        <end position="580"/>
    </location>
</feature>
<dbReference type="Gene3D" id="2.60.40.10">
    <property type="entry name" value="Immunoglobulins"/>
    <property type="match status" value="1"/>
</dbReference>
<dbReference type="GO" id="GO:2001070">
    <property type="term" value="F:starch binding"/>
    <property type="evidence" value="ECO:0007669"/>
    <property type="project" value="InterPro"/>
</dbReference>
<evidence type="ECO:0000256" key="2">
    <source>
        <dbReference type="ARBA" id="ARBA00022840"/>
    </source>
</evidence>
<dbReference type="GO" id="GO:0003777">
    <property type="term" value="F:microtubule motor activity"/>
    <property type="evidence" value="ECO:0007669"/>
    <property type="project" value="InterPro"/>
</dbReference>
<dbReference type="Proteomes" id="UP000247409">
    <property type="component" value="Unassembled WGS sequence"/>
</dbReference>
<dbReference type="FunFam" id="3.40.850.10:FF:000113">
    <property type="entry name" value="Kinesin-like protein"/>
    <property type="match status" value="1"/>
</dbReference>
<dbReference type="GO" id="GO:0007018">
    <property type="term" value="P:microtubule-based movement"/>
    <property type="evidence" value="ECO:0007669"/>
    <property type="project" value="InterPro"/>
</dbReference>
<sequence>MYASADPRATFAHSNSVAARLRRSAALLSPLELRVSSPSTHMEDPLRAIRANLPPTSQLPRVSYSIVVATAAAKSAGTDRHSPSFPAGSSRRFTFEDTFVGNLTRISLRHDPHEEPNAVWKPHRILVTDLSLRRTWTFLCPTWLSRDIGNYAELKPQPEVHAGTRASHNAARRLSLSRRRTTASLHSLFSPGSNDSDHETEPARNEAGTRRVCFQLLKFTQTFSHVYLLGSTPALGEWDPNRALRMSMHAAADGTWRGEWRLELHMDDDYQQLEYTYMIVTANHSLDQRRVFLPDHRRTLDFTSPDLHSRAAEGARIHVKDLFGNTNFGLPSSGATSSSSTSSRRPLSRLSLRSCKPEPTLVSQGPFRSSAPFRARPLSAPTDHAHRSFAAMLEGFPAARVSDATQHARLSEEYSVSSFSQRGAVSPRVSSHENSSFANSPRQSHHKHDHSSRLEWNQQLNVSDSHIIRSAEHLKRRQSEVMYLKERNNSDLTNGTLQSPISSPKSHEGTSPVSSDSLSESEHTSADSEEQHVEDEPPATPSKEIIAERDSLLKTIQTLRKQNEEEKQAHEALRKQTESTQQVHQQLTKLVCMLRDQLKQVRDTMNERTEDFAMQQAEVVRLMMDSQEAHSSVQEKLIADRDHMLARWEREFKLRRKLFNQVQELRGNIRVFCRVRPLKEPTLPDGERAPLAFGFPDADLGENGSVRLGTKTFEFDHVFQPQMSQEQVYEETSGVVASVMDGYNVCVFAYGQTGSGKTHTMNGPSEDRGVNFRALMDLFDIAGERSEHSEIRISVSMLEIYNESLRDLIPPDSVTNPPKLEIRRDPNATSATAVYVPNLTEVRVNSVEDVWQLMHRGAANRSKGCTNMNEHSSRSHLILRVNVSCEKYSDGFKSSGVLHLVDLAGSERIARSQATGDRLKEARHINKSLATLGNVFSALNNHSSHIPYRNSRLTYLLQDCLGGDSKTLMFVNVSADELDSDESLSSLQFAQRVARVELKTAHRHTERTGEAKALAALGAKENELQSLQASVSSLQRELRKKDEKAADQAQNIKSLGSELKLTSKALEDRKKLDEVSRAGTAKELREAKALQEKAESDARSAIQRARTATDIVISKDDEIRRLQEMVQSKERTIAQKDKAIAELSQVAEHTDHGPDKSATTMTSSRPMSAPAGGLTKEVHTPLPRLPRSASTFVARPKHVRFEDTKPESGPSTSSIPQKAGKRTPATPINGPRRVGSTSLPRGQTMHNGRFQRQSLARVPPTSSTAKRMSYGYGTRTETLTNTTETSSSTRPLRNARLPRARTTVTRPPQRVGQGARSTSSSANGRPPTAPPRRVGTIASGVGRVASGKVPPKPQNTS</sequence>
<feature type="compositionally biased region" description="Polar residues" evidence="5">
    <location>
        <begin position="490"/>
        <end position="504"/>
    </location>
</feature>
<dbReference type="InterPro" id="IPR036392">
    <property type="entry name" value="PLAT/LH2_dom_sf"/>
</dbReference>
<dbReference type="InterPro" id="IPR036961">
    <property type="entry name" value="Kinesin_motor_dom_sf"/>
</dbReference>
<dbReference type="GO" id="GO:0008017">
    <property type="term" value="F:microtubule binding"/>
    <property type="evidence" value="ECO:0007669"/>
    <property type="project" value="InterPro"/>
</dbReference>
<dbReference type="PROSITE" id="PS50067">
    <property type="entry name" value="KINESIN_MOTOR_2"/>
    <property type="match status" value="1"/>
</dbReference>
<keyword evidence="9" id="KW-1185">Reference proteome</keyword>
<dbReference type="SUPFAM" id="SSF49452">
    <property type="entry name" value="Starch-binding domain-like"/>
    <property type="match status" value="1"/>
</dbReference>
<gene>
    <name evidence="8" type="ORF">BWQ96_03906</name>
</gene>
<dbReference type="OrthoDB" id="3176171at2759"/>
<dbReference type="InterPro" id="IPR002044">
    <property type="entry name" value="CBM20"/>
</dbReference>
<proteinExistence type="inferred from homology"/>
<feature type="region of interest" description="Disordered" evidence="5">
    <location>
        <begin position="330"/>
        <end position="381"/>
    </location>
</feature>
<dbReference type="SUPFAM" id="SSF52540">
    <property type="entry name" value="P-loop containing nucleoside triphosphate hydrolases"/>
    <property type="match status" value="1"/>
</dbReference>
<feature type="coiled-coil region" evidence="4">
    <location>
        <begin position="1017"/>
        <end position="1051"/>
    </location>
</feature>
<dbReference type="Pfam" id="PF00686">
    <property type="entry name" value="CBM_20"/>
    <property type="match status" value="1"/>
</dbReference>
<feature type="domain" description="Kinesin motor" evidence="6">
    <location>
        <begin position="668"/>
        <end position="996"/>
    </location>
</feature>
<organism evidence="8 9">
    <name type="scientific">Gracilariopsis chorda</name>
    <dbReference type="NCBI Taxonomy" id="448386"/>
    <lineage>
        <taxon>Eukaryota</taxon>
        <taxon>Rhodophyta</taxon>
        <taxon>Florideophyceae</taxon>
        <taxon>Rhodymeniophycidae</taxon>
        <taxon>Gracilariales</taxon>
        <taxon>Gracilariaceae</taxon>
        <taxon>Gracilariopsis</taxon>
    </lineage>
</organism>
<evidence type="ECO:0000313" key="8">
    <source>
        <dbReference type="EMBL" id="PXF46250.1"/>
    </source>
</evidence>
<keyword evidence="2 3" id="KW-0067">ATP-binding</keyword>
<keyword evidence="4" id="KW-0175">Coiled coil</keyword>
<evidence type="ECO:0000256" key="4">
    <source>
        <dbReference type="SAM" id="Coils"/>
    </source>
</evidence>
<dbReference type="InterPro" id="IPR013783">
    <property type="entry name" value="Ig-like_fold"/>
</dbReference>
<dbReference type="InterPro" id="IPR013784">
    <property type="entry name" value="Carb-bd-like_fold"/>
</dbReference>
<feature type="compositionally biased region" description="Basic and acidic residues" evidence="5">
    <location>
        <begin position="520"/>
        <end position="535"/>
    </location>
</feature>
<feature type="compositionally biased region" description="Basic and acidic residues" evidence="5">
    <location>
        <begin position="195"/>
        <end position="206"/>
    </location>
</feature>
<dbReference type="Gene3D" id="2.60.60.20">
    <property type="entry name" value="PLAT/LH2 domain"/>
    <property type="match status" value="1"/>
</dbReference>
<dbReference type="GO" id="GO:0005524">
    <property type="term" value="F:ATP binding"/>
    <property type="evidence" value="ECO:0007669"/>
    <property type="project" value="UniProtKB-UniRule"/>
</dbReference>
<name>A0A2V3IYN9_9FLOR</name>